<proteinExistence type="predicted"/>
<protein>
    <submittedName>
        <fullName evidence="1">Uncharacterized protein</fullName>
    </submittedName>
</protein>
<organism evidence="1 2">
    <name type="scientific">Vigna angularis var. angularis</name>
    <dbReference type="NCBI Taxonomy" id="157739"/>
    <lineage>
        <taxon>Eukaryota</taxon>
        <taxon>Viridiplantae</taxon>
        <taxon>Streptophyta</taxon>
        <taxon>Embryophyta</taxon>
        <taxon>Tracheophyta</taxon>
        <taxon>Spermatophyta</taxon>
        <taxon>Magnoliopsida</taxon>
        <taxon>eudicotyledons</taxon>
        <taxon>Gunneridae</taxon>
        <taxon>Pentapetalae</taxon>
        <taxon>rosids</taxon>
        <taxon>fabids</taxon>
        <taxon>Fabales</taxon>
        <taxon>Fabaceae</taxon>
        <taxon>Papilionoideae</taxon>
        <taxon>50 kb inversion clade</taxon>
        <taxon>NPAAA clade</taxon>
        <taxon>indigoferoid/millettioid clade</taxon>
        <taxon>Phaseoleae</taxon>
        <taxon>Vigna</taxon>
    </lineage>
</organism>
<evidence type="ECO:0000313" key="2">
    <source>
        <dbReference type="Proteomes" id="UP000291084"/>
    </source>
</evidence>
<accession>A0A0S3SVQ2</accession>
<dbReference type="Proteomes" id="UP000291084">
    <property type="component" value="Chromosome 9"/>
</dbReference>
<sequence>MKRVSLLKILNLSAVWESPQRKPTEVVVTLVKKELDSRVYFCSLFILIYLAMDIRYVSVRNLVHTVTLGI</sequence>
<evidence type="ECO:0000313" key="1">
    <source>
        <dbReference type="EMBL" id="BAT96974.1"/>
    </source>
</evidence>
<keyword evidence="2" id="KW-1185">Reference proteome</keyword>
<dbReference type="EMBL" id="AP015042">
    <property type="protein sequence ID" value="BAT96974.1"/>
    <property type="molecule type" value="Genomic_DNA"/>
</dbReference>
<gene>
    <name evidence="1" type="primary">Vigan.09G030700</name>
    <name evidence="1" type="ORF">VIGAN_09030700</name>
</gene>
<dbReference type="AlphaFoldDB" id="A0A0S3SVQ2"/>
<name>A0A0S3SVQ2_PHAAN</name>
<reference evidence="1 2" key="1">
    <citation type="journal article" date="2015" name="Sci. Rep.">
        <title>The power of single molecule real-time sequencing technology in the de novo assembly of a eukaryotic genome.</title>
        <authorList>
            <person name="Sakai H."/>
            <person name="Naito K."/>
            <person name="Ogiso-Tanaka E."/>
            <person name="Takahashi Y."/>
            <person name="Iseki K."/>
            <person name="Muto C."/>
            <person name="Satou K."/>
            <person name="Teruya K."/>
            <person name="Shiroma A."/>
            <person name="Shimoji M."/>
            <person name="Hirano T."/>
            <person name="Itoh T."/>
            <person name="Kaga A."/>
            <person name="Tomooka N."/>
        </authorList>
    </citation>
    <scope>NUCLEOTIDE SEQUENCE [LARGE SCALE GENOMIC DNA]</scope>
    <source>
        <strain evidence="2">cv. Shumari</strain>
    </source>
</reference>